<evidence type="ECO:0000256" key="6">
    <source>
        <dbReference type="ARBA" id="ARBA00023136"/>
    </source>
</evidence>
<reference evidence="10 11" key="1">
    <citation type="submission" date="2019-09" db="EMBL/GenBank/DDBJ databases">
        <title>Bird 10,000 Genomes (B10K) Project - Family phase.</title>
        <authorList>
            <person name="Zhang G."/>
        </authorList>
    </citation>
    <scope>NUCLEOTIDE SEQUENCE [LARGE SCALE GENOMIC DNA]</scope>
    <source>
        <strain evidence="10">B10K-DU-006-20</strain>
        <tissue evidence="10">Mixed tissue sample</tissue>
    </source>
</reference>
<evidence type="ECO:0000313" key="11">
    <source>
        <dbReference type="Proteomes" id="UP000545435"/>
    </source>
</evidence>
<comment type="similarity">
    <text evidence="2">Belongs to the TMEM8 family.</text>
</comment>
<feature type="non-terminal residue" evidence="10">
    <location>
        <position position="1"/>
    </location>
</feature>
<dbReference type="InterPro" id="IPR021910">
    <property type="entry name" value="NGX6/PGAP6/MYMK"/>
</dbReference>
<protein>
    <submittedName>
        <fullName evidence="10">TMM8B protein</fullName>
    </submittedName>
</protein>
<evidence type="ECO:0000256" key="3">
    <source>
        <dbReference type="ARBA" id="ARBA00022475"/>
    </source>
</evidence>
<dbReference type="AlphaFoldDB" id="A0A7L0DQ35"/>
<name>A0A7L0DQ35_9CHAR</name>
<dbReference type="PROSITE" id="PS00022">
    <property type="entry name" value="EGF_1"/>
    <property type="match status" value="1"/>
</dbReference>
<evidence type="ECO:0000256" key="5">
    <source>
        <dbReference type="ARBA" id="ARBA00022989"/>
    </source>
</evidence>
<keyword evidence="11" id="KW-1185">Reference proteome</keyword>
<dbReference type="EMBL" id="VXAI01001521">
    <property type="protein sequence ID" value="NXJ72844.1"/>
    <property type="molecule type" value="Genomic_DNA"/>
</dbReference>
<sequence length="628" mass="69978">QGLYEECQYLFQPQLIVQRMVNIEVLYPGYFTKQSMAPHNRSCLYKVFVPSYTSHVLVEVLQCYGAKGCPLWLHMWAKAPPLHNSTALECQEHAPCQLILDLPFWQHWYYVLVEKHPGVPGTVSFQVTVKLTDCSRPSLARPPFPPSSTFMNMTHSFSSMGGLVLGDSPPPASAIGMKHPVPIPTASPASNLCWPVHPMLRNELDTFSIHFYIFFGPNMSVPPDRPAVFIISLLPVLDSGGVLNLELRLNVSSLCGENATVFGCLNHEVPLMPSNNASVICEMESLAGFLLSVNATASLSHLQIPYPPTGSWYLSLHSLCATEHGFEPCINVTAKVYLSTYLSPCINDCGIYGQCKLRRTNNYLYAACECKAGWNGWGCTENAEAFSYSFQLLSMLLLCLSNVMFVPPFAIAIHSHCLLEAAIYIFTMFFSTFYHACGQPGIAVFCIMEYDVLQFCDFLGSLMSIWVTVIAMAQLQPVVLYLLGAMLLSMALQMDRHGLWNLLGPSLFALGIMAIAWTARTIQCHHCYLPTWKRWAFYLCPGVLIAGATVLLYAFVETEENYFYIHSIWHLLIASSVSFLLPPRAKPNGRLGSLPRRKGCRYQLCINEQEELGLVETAMASINSICTS</sequence>
<proteinExistence type="inferred from homology"/>
<organism evidence="10 11">
    <name type="scientific">Rostratula benghalensis</name>
    <name type="common">greater painted-snipe</name>
    <dbReference type="NCBI Taxonomy" id="118793"/>
    <lineage>
        <taxon>Eukaryota</taxon>
        <taxon>Metazoa</taxon>
        <taxon>Chordata</taxon>
        <taxon>Craniata</taxon>
        <taxon>Vertebrata</taxon>
        <taxon>Euteleostomi</taxon>
        <taxon>Archelosauria</taxon>
        <taxon>Archosauria</taxon>
        <taxon>Dinosauria</taxon>
        <taxon>Saurischia</taxon>
        <taxon>Theropoda</taxon>
        <taxon>Coelurosauria</taxon>
        <taxon>Aves</taxon>
        <taxon>Neognathae</taxon>
        <taxon>Neoaves</taxon>
        <taxon>Charadriiformes</taxon>
        <taxon>Rostratulidae</taxon>
        <taxon>Rostratula</taxon>
    </lineage>
</organism>
<evidence type="ECO:0000256" key="2">
    <source>
        <dbReference type="ARBA" id="ARBA00005542"/>
    </source>
</evidence>
<feature type="transmembrane region" description="Helical" evidence="7">
    <location>
        <begin position="500"/>
        <end position="523"/>
    </location>
</feature>
<evidence type="ECO:0000259" key="8">
    <source>
        <dbReference type="PROSITE" id="PS00022"/>
    </source>
</evidence>
<feature type="domain" description="EGF-like" evidence="8 9">
    <location>
        <begin position="368"/>
        <end position="379"/>
    </location>
</feature>
<evidence type="ECO:0000259" key="9">
    <source>
        <dbReference type="PROSITE" id="PS01186"/>
    </source>
</evidence>
<comment type="caution">
    <text evidence="10">The sequence shown here is derived from an EMBL/GenBank/DDBJ whole genome shotgun (WGS) entry which is preliminary data.</text>
</comment>
<keyword evidence="5 7" id="KW-1133">Transmembrane helix</keyword>
<feature type="transmembrane region" description="Helical" evidence="7">
    <location>
        <begin position="385"/>
        <end position="405"/>
    </location>
</feature>
<dbReference type="Proteomes" id="UP000545435">
    <property type="component" value="Unassembled WGS sequence"/>
</dbReference>
<evidence type="ECO:0000256" key="7">
    <source>
        <dbReference type="SAM" id="Phobius"/>
    </source>
</evidence>
<keyword evidence="3" id="KW-1003">Cell membrane</keyword>
<keyword evidence="4 7" id="KW-0812">Transmembrane</keyword>
<evidence type="ECO:0000313" key="10">
    <source>
        <dbReference type="EMBL" id="NXJ72844.1"/>
    </source>
</evidence>
<evidence type="ECO:0000256" key="4">
    <source>
        <dbReference type="ARBA" id="ARBA00022692"/>
    </source>
</evidence>
<dbReference type="PROSITE" id="PS01186">
    <property type="entry name" value="EGF_2"/>
    <property type="match status" value="1"/>
</dbReference>
<dbReference type="PANTHER" id="PTHR14319">
    <property type="entry name" value="FIVE-SPAN TRANSMEMBRANE PROTEIN M83"/>
    <property type="match status" value="1"/>
</dbReference>
<feature type="transmembrane region" description="Helical" evidence="7">
    <location>
        <begin position="535"/>
        <end position="556"/>
    </location>
</feature>
<feature type="non-terminal residue" evidence="10">
    <location>
        <position position="628"/>
    </location>
</feature>
<dbReference type="InterPro" id="IPR000742">
    <property type="entry name" value="EGF"/>
</dbReference>
<gene>
    <name evidence="10" type="primary">Tmem8b_1</name>
    <name evidence="10" type="ORF">ROSBEN_R13227</name>
</gene>
<feature type="transmembrane region" description="Helical" evidence="7">
    <location>
        <begin position="417"/>
        <end position="436"/>
    </location>
</feature>
<dbReference type="GO" id="GO:0005886">
    <property type="term" value="C:plasma membrane"/>
    <property type="evidence" value="ECO:0007669"/>
    <property type="project" value="UniProtKB-SubCell"/>
</dbReference>
<feature type="transmembrane region" description="Helical" evidence="7">
    <location>
        <begin position="562"/>
        <end position="581"/>
    </location>
</feature>
<comment type="subcellular location">
    <subcellularLocation>
        <location evidence="1">Cell membrane</location>
        <topology evidence="1">Multi-pass membrane protein</topology>
    </subcellularLocation>
</comment>
<keyword evidence="6 7" id="KW-0472">Membrane</keyword>
<dbReference type="Pfam" id="PF12036">
    <property type="entry name" value="DUF3522"/>
    <property type="match status" value="1"/>
</dbReference>
<dbReference type="PANTHER" id="PTHR14319:SF6">
    <property type="entry name" value="TRANSMEMBRANE PROTEIN 8B"/>
    <property type="match status" value="1"/>
</dbReference>
<evidence type="ECO:0000256" key="1">
    <source>
        <dbReference type="ARBA" id="ARBA00004651"/>
    </source>
</evidence>
<accession>A0A7L0DQ35</accession>